<feature type="region of interest" description="Disordered" evidence="4">
    <location>
        <begin position="354"/>
        <end position="383"/>
    </location>
</feature>
<comment type="caution">
    <text evidence="6">The sequence shown here is derived from an EMBL/GenBank/DDBJ whole genome shotgun (WGS) entry which is preliminary data.</text>
</comment>
<dbReference type="GO" id="GO:0048471">
    <property type="term" value="C:perinuclear region of cytoplasm"/>
    <property type="evidence" value="ECO:0007669"/>
    <property type="project" value="TreeGrafter"/>
</dbReference>
<feature type="domain" description="Ran-GTPase activating protein 1 C-terminal" evidence="5">
    <location>
        <begin position="411"/>
        <end position="570"/>
    </location>
</feature>
<dbReference type="Gene3D" id="3.80.10.10">
    <property type="entry name" value="Ribonuclease Inhibitor"/>
    <property type="match status" value="1"/>
</dbReference>
<dbReference type="SMART" id="SM00368">
    <property type="entry name" value="LRR_RI"/>
    <property type="match status" value="8"/>
</dbReference>
<keyword evidence="2" id="KW-0433">Leucine-rich repeat</keyword>
<dbReference type="GO" id="GO:0005634">
    <property type="term" value="C:nucleus"/>
    <property type="evidence" value="ECO:0007669"/>
    <property type="project" value="TreeGrafter"/>
</dbReference>
<keyword evidence="3" id="KW-0677">Repeat</keyword>
<evidence type="ECO:0000313" key="6">
    <source>
        <dbReference type="EMBL" id="KRT85406.1"/>
    </source>
</evidence>
<evidence type="ECO:0000256" key="2">
    <source>
        <dbReference type="ARBA" id="ARBA00022614"/>
    </source>
</evidence>
<protein>
    <recommendedName>
        <fullName evidence="5">Ran-GTPase activating protein 1 C-terminal domain-containing protein</fullName>
    </recommendedName>
</protein>
<dbReference type="Proteomes" id="UP000051574">
    <property type="component" value="Unassembled WGS sequence"/>
</dbReference>
<reference evidence="6 7" key="1">
    <citation type="submission" date="2015-09" db="EMBL/GenBank/DDBJ databases">
        <title>Draft genome of the scarab beetle Oryctes borbonicus.</title>
        <authorList>
            <person name="Meyer J.M."/>
            <person name="Markov G.V."/>
            <person name="Baskaran P."/>
            <person name="Herrmann M."/>
            <person name="Sommer R.J."/>
            <person name="Roedelsperger C."/>
        </authorList>
    </citation>
    <scope>NUCLEOTIDE SEQUENCE [LARGE SCALE GENOMIC DNA]</scope>
    <source>
        <strain evidence="6">OB123</strain>
        <tissue evidence="6">Whole animal</tissue>
    </source>
</reference>
<accession>A0A0T6BDU8</accession>
<evidence type="ECO:0000259" key="5">
    <source>
        <dbReference type="Pfam" id="PF07834"/>
    </source>
</evidence>
<dbReference type="GO" id="GO:0005096">
    <property type="term" value="F:GTPase activator activity"/>
    <property type="evidence" value="ECO:0007669"/>
    <property type="project" value="UniProtKB-KW"/>
</dbReference>
<evidence type="ECO:0000313" key="7">
    <source>
        <dbReference type="Proteomes" id="UP000051574"/>
    </source>
</evidence>
<gene>
    <name evidence="6" type="ORF">AMK59_1476</name>
</gene>
<dbReference type="AlphaFoldDB" id="A0A0T6BDU8"/>
<sequence>MVSIEDVTAALENTRVSASGVSFAGRSLKLDTENDAKPVVDAINDCTELQYLNLEGNTLGVDASKAIAAALEKHVEFKRALWKDMFTGRMKTEIPKALQFLGNGLVTAGARLTELDLSDNAFGPIGVEGLASLLKSSSCYALEELRLNNNGLGITGGKLLAKALLECYECSKNQGKPLALRVFIAGRNRLENDGAKALAEVFNTIGTLEEIAMPQNGIYHIGITALSQAFKNNKNLQILNLNDNTIRPTGSKAIADILPHLQNLKEINFGDCLIRNNGAKFLAAGLKNCTKLESVTLGFNEIKKDGGIELVNALADKPHLKALVLDGNNFGSEGKNAVQNKLKEIGKTYVLGSLSEDESVDGDEEDDSTEVEEEDQDEDSEEYENIEIRGIKTESMKNERNMLNNSHNHTKDEVQIFENLSLSENKTVNVMDFLSKPNPDNFLALGSNVSSLLLAEADENTGNNIEKLTEILMKVGSLNVAMKGEENIQSVLKCTELLFKELFTHAQNSDNLSIMNNCLLVYLGLIKSEDKKFKPTWNIDGCLIALHNVVKKNYVPESTKNTLKVFMQKEVTNNRDHLDLKKGILMDLQ</sequence>
<dbReference type="Gene3D" id="1.25.40.200">
    <property type="entry name" value="Ran-GTPase activating protein 1, C-terminal domain"/>
    <property type="match status" value="1"/>
</dbReference>
<dbReference type="GO" id="GO:0006913">
    <property type="term" value="P:nucleocytoplasmic transport"/>
    <property type="evidence" value="ECO:0007669"/>
    <property type="project" value="TreeGrafter"/>
</dbReference>
<dbReference type="InterPro" id="IPR027038">
    <property type="entry name" value="RanGap"/>
</dbReference>
<evidence type="ECO:0000256" key="3">
    <source>
        <dbReference type="ARBA" id="ARBA00022737"/>
    </source>
</evidence>
<dbReference type="InterPro" id="IPR032675">
    <property type="entry name" value="LRR_dom_sf"/>
</dbReference>
<proteinExistence type="predicted"/>
<dbReference type="GO" id="GO:0005829">
    <property type="term" value="C:cytosol"/>
    <property type="evidence" value="ECO:0007669"/>
    <property type="project" value="TreeGrafter"/>
</dbReference>
<organism evidence="6 7">
    <name type="scientific">Oryctes borbonicus</name>
    <dbReference type="NCBI Taxonomy" id="1629725"/>
    <lineage>
        <taxon>Eukaryota</taxon>
        <taxon>Metazoa</taxon>
        <taxon>Ecdysozoa</taxon>
        <taxon>Arthropoda</taxon>
        <taxon>Hexapoda</taxon>
        <taxon>Insecta</taxon>
        <taxon>Pterygota</taxon>
        <taxon>Neoptera</taxon>
        <taxon>Endopterygota</taxon>
        <taxon>Coleoptera</taxon>
        <taxon>Polyphaga</taxon>
        <taxon>Scarabaeiformia</taxon>
        <taxon>Scarabaeidae</taxon>
        <taxon>Dynastinae</taxon>
        <taxon>Oryctes</taxon>
    </lineage>
</organism>
<dbReference type="SUPFAM" id="SSF52047">
    <property type="entry name" value="RNI-like"/>
    <property type="match status" value="1"/>
</dbReference>
<dbReference type="PANTHER" id="PTHR24113:SF12">
    <property type="entry name" value="RAN GTPASE-ACTIVATING PROTEIN 1"/>
    <property type="match status" value="1"/>
</dbReference>
<dbReference type="GO" id="GO:0007165">
    <property type="term" value="P:signal transduction"/>
    <property type="evidence" value="ECO:0007669"/>
    <property type="project" value="InterPro"/>
</dbReference>
<evidence type="ECO:0000256" key="4">
    <source>
        <dbReference type="SAM" id="MobiDB-lite"/>
    </source>
</evidence>
<name>A0A0T6BDU8_9SCAR</name>
<dbReference type="Pfam" id="PF13516">
    <property type="entry name" value="LRR_6"/>
    <property type="match status" value="4"/>
</dbReference>
<dbReference type="InterPro" id="IPR036720">
    <property type="entry name" value="RanGAP1_C_sf"/>
</dbReference>
<evidence type="ECO:0000256" key="1">
    <source>
        <dbReference type="ARBA" id="ARBA00022468"/>
    </source>
</evidence>
<keyword evidence="1" id="KW-0343">GTPase activation</keyword>
<dbReference type="SUPFAM" id="SSF69099">
    <property type="entry name" value="Ran-GTPase activating protein 1 (RanGAP1), C-terminal domain"/>
    <property type="match status" value="1"/>
</dbReference>
<keyword evidence="7" id="KW-1185">Reference proteome</keyword>
<dbReference type="OrthoDB" id="184583at2759"/>
<dbReference type="InterPro" id="IPR001611">
    <property type="entry name" value="Leu-rich_rpt"/>
</dbReference>
<feature type="compositionally biased region" description="Acidic residues" evidence="4">
    <location>
        <begin position="355"/>
        <end position="383"/>
    </location>
</feature>
<dbReference type="CDD" id="cd00116">
    <property type="entry name" value="LRR_RI"/>
    <property type="match status" value="1"/>
</dbReference>
<dbReference type="PANTHER" id="PTHR24113">
    <property type="entry name" value="RAN GTPASE-ACTIVATING PROTEIN 1"/>
    <property type="match status" value="1"/>
</dbReference>
<dbReference type="Pfam" id="PF07834">
    <property type="entry name" value="RanGAP1_C"/>
    <property type="match status" value="1"/>
</dbReference>
<dbReference type="GO" id="GO:0031267">
    <property type="term" value="F:small GTPase binding"/>
    <property type="evidence" value="ECO:0007669"/>
    <property type="project" value="TreeGrafter"/>
</dbReference>
<dbReference type="EMBL" id="LJIG01001534">
    <property type="protein sequence ID" value="KRT85406.1"/>
    <property type="molecule type" value="Genomic_DNA"/>
</dbReference>
<dbReference type="InterPro" id="IPR009109">
    <property type="entry name" value="Ran_GTPase_activating_1_C"/>
</dbReference>